<evidence type="ECO:0000259" key="1">
    <source>
        <dbReference type="Pfam" id="PF21777"/>
    </source>
</evidence>
<dbReference type="InterPro" id="IPR048623">
    <property type="entry name" value="SDR-like_proteobact"/>
</dbReference>
<dbReference type="RefSeq" id="WP_338445205.1">
    <property type="nucleotide sequence ID" value="NZ_CP144918.1"/>
</dbReference>
<dbReference type="Proteomes" id="UP001335183">
    <property type="component" value="Chromosome"/>
</dbReference>
<keyword evidence="3" id="KW-1185">Reference proteome</keyword>
<dbReference type="Pfam" id="PF21777">
    <property type="entry name" value="SDR-like"/>
    <property type="match status" value="1"/>
</dbReference>
<gene>
    <name evidence="2" type="ORF">V5F89_08395</name>
</gene>
<evidence type="ECO:0000313" key="3">
    <source>
        <dbReference type="Proteomes" id="UP001335183"/>
    </source>
</evidence>
<feature type="domain" description="Short chain dehydrogenase-like proteobacteria" evidence="1">
    <location>
        <begin position="5"/>
        <end position="100"/>
    </location>
</feature>
<dbReference type="EMBL" id="CP144918">
    <property type="protein sequence ID" value="WWA46304.1"/>
    <property type="molecule type" value="Genomic_DNA"/>
</dbReference>
<organism evidence="2 3">
    <name type="scientific">Pelagerythrobacter marensis</name>
    <dbReference type="NCBI Taxonomy" id="543877"/>
    <lineage>
        <taxon>Bacteria</taxon>
        <taxon>Pseudomonadati</taxon>
        <taxon>Pseudomonadota</taxon>
        <taxon>Alphaproteobacteria</taxon>
        <taxon>Sphingomonadales</taxon>
        <taxon>Erythrobacteraceae</taxon>
        <taxon>Pelagerythrobacter</taxon>
    </lineage>
</organism>
<evidence type="ECO:0000313" key="2">
    <source>
        <dbReference type="EMBL" id="WWA46304.1"/>
    </source>
</evidence>
<protein>
    <recommendedName>
        <fullName evidence="1">Short chain dehydrogenase-like proteobacteria domain-containing protein</fullName>
    </recommendedName>
</protein>
<proteinExistence type="predicted"/>
<sequence length="115" mass="12093">MKAIAVDDLPGDPLAAAAVFHQHWLPYAEEVLESGDDLLLVFAPADHTHSEWRRAAVAGLARKHAPRRVNAVAAGQQEAARQAQAYLAAAPGVTGQYLPLAEPGGGGFPELHRAG</sequence>
<name>A0ABZ2D611_9SPHN</name>
<accession>A0ABZ2D611</accession>
<reference evidence="2 3" key="1">
    <citation type="submission" date="2024-02" db="EMBL/GenBank/DDBJ databases">
        <title>The whole genome sequence of five bacterial samples isolated from Abu Dhabi Sabkha-shore region.</title>
        <authorList>
            <person name="Sudalaimuthuasari N."/>
            <person name="Sarfraz B."/>
            <person name="Tuyisabe J.D."/>
            <person name="Mugisha Ntwali L.D.M."/>
            <person name="Ali A.I.A.A."/>
            <person name="Almansoori S.Z.A."/>
            <person name="Alajami H.S.A."/>
            <person name="Almeqbaali A.A.S."/>
            <person name="Kundu B."/>
            <person name="Saeed E.E."/>
            <person name="Sukumarinath V."/>
            <person name="Mishra A.K."/>
            <person name="Hazzouri K.M."/>
            <person name="Almaskari R."/>
            <person name="Sharma A.K."/>
            <person name="Amiri K.M.A."/>
        </authorList>
    </citation>
    <scope>NUCLEOTIDE SEQUENCE [LARGE SCALE GENOMIC DNA]</scope>
    <source>
        <strain evidence="3">kcgeb_sd</strain>
    </source>
</reference>